<gene>
    <name evidence="2" type="ORF">CIT31_15645</name>
</gene>
<feature type="region of interest" description="Disordered" evidence="1">
    <location>
        <begin position="104"/>
        <end position="127"/>
    </location>
</feature>
<comment type="caution">
    <text evidence="2">The sequence shown here is derived from an EMBL/GenBank/DDBJ whole genome shotgun (WGS) entry which is preliminary data.</text>
</comment>
<evidence type="ECO:0000313" key="3">
    <source>
        <dbReference type="Proteomes" id="UP000215931"/>
    </source>
</evidence>
<reference evidence="2 3" key="1">
    <citation type="submission" date="2017-08" db="EMBL/GenBank/DDBJ databases">
        <title>Mesorhizobium wenxinae sp. nov., a novel rhizobial species isolated from root nodules of chickpea (Cicer arietinum L.).</title>
        <authorList>
            <person name="Zhang J."/>
        </authorList>
    </citation>
    <scope>NUCLEOTIDE SEQUENCE [LARGE SCALE GENOMIC DNA]</scope>
    <source>
        <strain evidence="3">WYCCWR 10019</strain>
    </source>
</reference>
<dbReference type="AlphaFoldDB" id="A0A271KII8"/>
<keyword evidence="3" id="KW-1185">Reference proteome</keyword>
<sequence length="127" mass="13160">MAKSKRKLPKKIGGFKVPKSVRKSTLLRNLLASPVGRDLLANAITAGAGAAAAVLVSERGEIADATKSAAKTGAKKSARAAGLATEMVQSAASAMMAVVSDAAHKVLPEQKSRGDKDRDSRVRRATH</sequence>
<dbReference type="EMBL" id="NPKH01000020">
    <property type="protein sequence ID" value="PAP95608.1"/>
    <property type="molecule type" value="Genomic_DNA"/>
</dbReference>
<evidence type="ECO:0000313" key="2">
    <source>
        <dbReference type="EMBL" id="PAP95608.1"/>
    </source>
</evidence>
<name>A0A271KII8_9HYPH</name>
<evidence type="ECO:0000256" key="1">
    <source>
        <dbReference type="SAM" id="MobiDB-lite"/>
    </source>
</evidence>
<protein>
    <submittedName>
        <fullName evidence="2">Uncharacterized protein</fullName>
    </submittedName>
</protein>
<dbReference type="Proteomes" id="UP000215931">
    <property type="component" value="Unassembled WGS sequence"/>
</dbReference>
<organism evidence="2 3">
    <name type="scientific">Mesorhizobium wenxiniae</name>
    <dbReference type="NCBI Taxonomy" id="2014805"/>
    <lineage>
        <taxon>Bacteria</taxon>
        <taxon>Pseudomonadati</taxon>
        <taxon>Pseudomonadota</taxon>
        <taxon>Alphaproteobacteria</taxon>
        <taxon>Hyphomicrobiales</taxon>
        <taxon>Phyllobacteriaceae</taxon>
        <taxon>Mesorhizobium</taxon>
    </lineage>
</organism>
<accession>A0A271KII8</accession>
<dbReference type="OrthoDB" id="7211088at2"/>
<proteinExistence type="predicted"/>